<dbReference type="EMBL" id="JBGCBD010000002">
    <property type="protein sequence ID" value="MEY9814744.1"/>
    <property type="molecule type" value="Genomic_DNA"/>
</dbReference>
<accession>A0ACC6UTE2</accession>
<gene>
    <name evidence="1" type="ORF">RKD21_005001</name>
</gene>
<evidence type="ECO:0000313" key="1">
    <source>
        <dbReference type="EMBL" id="MEY9814744.1"/>
    </source>
</evidence>
<comment type="caution">
    <text evidence="1">The sequence shown here is derived from an EMBL/GenBank/DDBJ whole genome shotgun (WGS) entry which is preliminary data.</text>
</comment>
<evidence type="ECO:0000313" key="2">
    <source>
        <dbReference type="Proteomes" id="UP001565447"/>
    </source>
</evidence>
<protein>
    <submittedName>
        <fullName evidence="1">Uncharacterized protein</fullName>
    </submittedName>
</protein>
<dbReference type="Proteomes" id="UP001565447">
    <property type="component" value="Unassembled WGS sequence"/>
</dbReference>
<organism evidence="1 2">
    <name type="scientific">Streptomyces albogriseolus</name>
    <dbReference type="NCBI Taxonomy" id="1887"/>
    <lineage>
        <taxon>Bacteria</taxon>
        <taxon>Bacillati</taxon>
        <taxon>Actinomycetota</taxon>
        <taxon>Actinomycetes</taxon>
        <taxon>Kitasatosporales</taxon>
        <taxon>Streptomycetaceae</taxon>
        <taxon>Streptomyces</taxon>
        <taxon>Streptomyces albogriseolus group</taxon>
    </lineage>
</organism>
<proteinExistence type="predicted"/>
<sequence>MRARVWSRSRVPASRSDASTRKLREPRRQPLQLAQAGGLDGQGDAVRGELEAQRLLVGVAAGRLGGDAEGAGEAPLDLQGHGDDRAHAGAVEERDSARHGREVLVDGRHAGGAVAAGAALHGDACEALAGRGQAGGGADLQLGLVVGGEQQEGGVAVEHVAGALHGALQQAVEVVGGGGADEDLERVGALAVGAARGVGGGAPEGGLQNRPFVVAYQETHG</sequence>
<reference evidence="1" key="1">
    <citation type="submission" date="2024-07" db="EMBL/GenBank/DDBJ databases">
        <title>Genome sequencing of plant associated microbes to promote plant fitness in Sorghum bicolor and Oryza sativa.</title>
        <authorList>
            <person name="Coleman-Derr D."/>
        </authorList>
    </citation>
    <scope>NUCLEOTIDE SEQUENCE</scope>
    <source>
        <strain evidence="1">SAI-173</strain>
    </source>
</reference>
<keyword evidence="2" id="KW-1185">Reference proteome</keyword>
<name>A0ACC6UTE2_STRAO</name>